<reference evidence="1" key="1">
    <citation type="submission" date="2018-07" db="EMBL/GenBank/DDBJ databases">
        <authorList>
            <person name="Quirk P.G."/>
            <person name="Krulwich T.A."/>
        </authorList>
    </citation>
    <scope>NUCLEOTIDE SEQUENCE</scope>
    <source>
        <strain evidence="1">96224</strain>
    </source>
</reference>
<organism evidence="1">
    <name type="scientific">Blumeria graminis f. sp. tritici 96224</name>
    <dbReference type="NCBI Taxonomy" id="1268274"/>
    <lineage>
        <taxon>Eukaryota</taxon>
        <taxon>Fungi</taxon>
        <taxon>Dikarya</taxon>
        <taxon>Ascomycota</taxon>
        <taxon>Pezizomycotina</taxon>
        <taxon>Leotiomycetes</taxon>
        <taxon>Erysiphales</taxon>
        <taxon>Erysiphaceae</taxon>
        <taxon>Blumeria</taxon>
    </lineage>
</organism>
<protein>
    <submittedName>
        <fullName evidence="1">Bgt-20524</fullName>
    </submittedName>
</protein>
<dbReference type="AlphaFoldDB" id="A0A381L1A1"/>
<dbReference type="EMBL" id="UIGY01000001">
    <property type="protein sequence ID" value="SUZ07714.1"/>
    <property type="molecule type" value="Genomic_DNA"/>
</dbReference>
<proteinExistence type="predicted"/>
<name>A0A381L1A1_BLUGR</name>
<accession>A0A381L1A1</accession>
<gene>
    <name evidence="1" type="ORF">BGT96224V2_LOCUS260</name>
</gene>
<sequence>MSNIPNSHHNKHKYSTLLFHQVNVGKCEQNMEIVLHQAWDAEAHKVMVPEPWT</sequence>
<evidence type="ECO:0000313" key="1">
    <source>
        <dbReference type="EMBL" id="SUZ07714.1"/>
    </source>
</evidence>